<dbReference type="GO" id="GO:0008691">
    <property type="term" value="F:3-hydroxybutyryl-CoA dehydrogenase activity"/>
    <property type="evidence" value="ECO:0007669"/>
    <property type="project" value="UniProtKB-EC"/>
</dbReference>
<dbReference type="RefSeq" id="WP_313899639.1">
    <property type="nucleotide sequence ID" value="NZ_JACHEB010000010.1"/>
</dbReference>
<dbReference type="Proteomes" id="UP000535182">
    <property type="component" value="Unassembled WGS sequence"/>
</dbReference>
<keyword evidence="2" id="KW-0560">Oxidoreductase</keyword>
<reference evidence="2 3" key="1">
    <citation type="submission" date="2020-08" db="EMBL/GenBank/DDBJ databases">
        <title>Genomic Encyclopedia of Type Strains, Phase IV (KMG-V): Genome sequencing to study the core and pangenomes of soil and plant-associated prokaryotes.</title>
        <authorList>
            <person name="Whitman W."/>
        </authorList>
    </citation>
    <scope>NUCLEOTIDE SEQUENCE [LARGE SCALE GENOMIC DNA]</scope>
    <source>
        <strain evidence="2 3">X5P2</strain>
    </source>
</reference>
<evidence type="ECO:0000313" key="2">
    <source>
        <dbReference type="EMBL" id="MBB5330526.1"/>
    </source>
</evidence>
<name>A0A9X0QHD6_9BACT</name>
<dbReference type="EMBL" id="JACHEB010000010">
    <property type="protein sequence ID" value="MBB5330526.1"/>
    <property type="molecule type" value="Genomic_DNA"/>
</dbReference>
<dbReference type="InterPro" id="IPR036291">
    <property type="entry name" value="NAD(P)-bd_dom_sf"/>
</dbReference>
<evidence type="ECO:0000259" key="1">
    <source>
        <dbReference type="Pfam" id="PF02737"/>
    </source>
</evidence>
<dbReference type="AlphaFoldDB" id="A0A9X0QHD6"/>
<sequence>MKEEAVGQPSPEIRRVAIIGAGVAGRSFALACVAAGFDVVLEDVMPANLWRAEAEYSDLSARVAAGSLELAQTVEDAVRTADIAVDFVPDELESKLEIFSMIDRMAPPKTILCTPSYALSITDLASCVYRPERCFAVRGNLVRGDAVVAPIVRLLYPGATLASVVETVRVFLRTLGVAVQVEADPDEPVLRKNASSSVTR</sequence>
<proteinExistence type="predicted"/>
<protein>
    <submittedName>
        <fullName evidence="2">3-hydroxybutyryl-CoA dehydrogenase</fullName>
        <ecNumber evidence="2">1.1.1.157</ecNumber>
    </submittedName>
</protein>
<dbReference type="EC" id="1.1.1.157" evidence="2"/>
<dbReference type="PANTHER" id="PTHR48075">
    <property type="entry name" value="3-HYDROXYACYL-COA DEHYDROGENASE FAMILY PROTEIN"/>
    <property type="match status" value="1"/>
</dbReference>
<dbReference type="GO" id="GO:0070403">
    <property type="term" value="F:NAD+ binding"/>
    <property type="evidence" value="ECO:0007669"/>
    <property type="project" value="InterPro"/>
</dbReference>
<dbReference type="InterPro" id="IPR006176">
    <property type="entry name" value="3-OHacyl-CoA_DH_NAD-bd"/>
</dbReference>
<dbReference type="Pfam" id="PF02737">
    <property type="entry name" value="3HCDH_N"/>
    <property type="match status" value="1"/>
</dbReference>
<keyword evidence="3" id="KW-1185">Reference proteome</keyword>
<dbReference type="GO" id="GO:0006631">
    <property type="term" value="P:fatty acid metabolic process"/>
    <property type="evidence" value="ECO:0007669"/>
    <property type="project" value="InterPro"/>
</dbReference>
<comment type="caution">
    <text evidence="2">The sequence shown here is derived from an EMBL/GenBank/DDBJ whole genome shotgun (WGS) entry which is preliminary data.</text>
</comment>
<dbReference type="SUPFAM" id="SSF51735">
    <property type="entry name" value="NAD(P)-binding Rossmann-fold domains"/>
    <property type="match status" value="1"/>
</dbReference>
<accession>A0A9X0QHD6</accession>
<dbReference type="PANTHER" id="PTHR48075:SF5">
    <property type="entry name" value="3-HYDROXYBUTYRYL-COA DEHYDROGENASE"/>
    <property type="match status" value="1"/>
</dbReference>
<organism evidence="2 3">
    <name type="scientific">Tunturiibacter gelidiferens</name>
    <dbReference type="NCBI Taxonomy" id="3069689"/>
    <lineage>
        <taxon>Bacteria</taxon>
        <taxon>Pseudomonadati</taxon>
        <taxon>Acidobacteriota</taxon>
        <taxon>Terriglobia</taxon>
        <taxon>Terriglobales</taxon>
        <taxon>Acidobacteriaceae</taxon>
        <taxon>Tunturiibacter</taxon>
    </lineage>
</organism>
<gene>
    <name evidence="2" type="ORF">HDF14_004161</name>
</gene>
<feature type="domain" description="3-hydroxyacyl-CoA dehydrogenase NAD binding" evidence="1">
    <location>
        <begin position="16"/>
        <end position="175"/>
    </location>
</feature>
<dbReference type="Gene3D" id="3.40.50.720">
    <property type="entry name" value="NAD(P)-binding Rossmann-like Domain"/>
    <property type="match status" value="1"/>
</dbReference>
<evidence type="ECO:0000313" key="3">
    <source>
        <dbReference type="Proteomes" id="UP000535182"/>
    </source>
</evidence>